<sequence length="64" mass="7046">PTADVKEEQITPIDEALESVKTKIESLRNDQDKMFSSAGKLKELVLEISKASIVSSRRPSAQDS</sequence>
<proteinExistence type="predicted"/>
<organism evidence="1 2">
    <name type="scientific">Cichlidogyrus casuarinus</name>
    <dbReference type="NCBI Taxonomy" id="1844966"/>
    <lineage>
        <taxon>Eukaryota</taxon>
        <taxon>Metazoa</taxon>
        <taxon>Spiralia</taxon>
        <taxon>Lophotrochozoa</taxon>
        <taxon>Platyhelminthes</taxon>
        <taxon>Monogenea</taxon>
        <taxon>Monopisthocotylea</taxon>
        <taxon>Dactylogyridea</taxon>
        <taxon>Ancyrocephalidae</taxon>
        <taxon>Cichlidogyrus</taxon>
    </lineage>
</organism>
<evidence type="ECO:0000313" key="1">
    <source>
        <dbReference type="EMBL" id="KAL3307396.1"/>
    </source>
</evidence>
<evidence type="ECO:0000313" key="2">
    <source>
        <dbReference type="Proteomes" id="UP001626550"/>
    </source>
</evidence>
<gene>
    <name evidence="1" type="ORF">Ciccas_014090</name>
</gene>
<comment type="caution">
    <text evidence="1">The sequence shown here is derived from an EMBL/GenBank/DDBJ whole genome shotgun (WGS) entry which is preliminary data.</text>
</comment>
<accession>A0ABD2PIY1</accession>
<dbReference type="EMBL" id="JBJKFK010007482">
    <property type="protein sequence ID" value="KAL3307396.1"/>
    <property type="molecule type" value="Genomic_DNA"/>
</dbReference>
<protein>
    <submittedName>
        <fullName evidence="1">Uncharacterized protein</fullName>
    </submittedName>
</protein>
<dbReference type="Proteomes" id="UP001626550">
    <property type="component" value="Unassembled WGS sequence"/>
</dbReference>
<name>A0ABD2PIY1_9PLAT</name>
<dbReference type="AlphaFoldDB" id="A0ABD2PIY1"/>
<reference evidence="1 2" key="1">
    <citation type="submission" date="2024-11" db="EMBL/GenBank/DDBJ databases">
        <title>Adaptive evolution of stress response genes in parasites aligns with host niche diversity.</title>
        <authorList>
            <person name="Hahn C."/>
            <person name="Resl P."/>
        </authorList>
    </citation>
    <scope>NUCLEOTIDE SEQUENCE [LARGE SCALE GENOMIC DNA]</scope>
    <source>
        <strain evidence="1">EGGRZ-B1_66</strain>
        <tissue evidence="1">Body</tissue>
    </source>
</reference>
<feature type="non-terminal residue" evidence="1">
    <location>
        <position position="1"/>
    </location>
</feature>
<keyword evidence="2" id="KW-1185">Reference proteome</keyword>